<keyword evidence="3" id="KW-1185">Reference proteome</keyword>
<protein>
    <submittedName>
        <fullName evidence="2">Uncharacterized protein</fullName>
    </submittedName>
</protein>
<proteinExistence type="predicted"/>
<reference evidence="2 3" key="1">
    <citation type="submission" date="2021-07" db="EMBL/GenBank/DDBJ databases">
        <authorList>
            <person name="Palmer J.M."/>
        </authorList>
    </citation>
    <scope>NUCLEOTIDE SEQUENCE [LARGE SCALE GENOMIC DNA]</scope>
    <source>
        <strain evidence="2 3">AT_MEX2019</strain>
        <tissue evidence="2">Muscle</tissue>
    </source>
</reference>
<comment type="caution">
    <text evidence="2">The sequence shown here is derived from an EMBL/GenBank/DDBJ whole genome shotgun (WGS) entry which is preliminary data.</text>
</comment>
<organism evidence="2 3">
    <name type="scientific">Ataeniobius toweri</name>
    <dbReference type="NCBI Taxonomy" id="208326"/>
    <lineage>
        <taxon>Eukaryota</taxon>
        <taxon>Metazoa</taxon>
        <taxon>Chordata</taxon>
        <taxon>Craniata</taxon>
        <taxon>Vertebrata</taxon>
        <taxon>Euteleostomi</taxon>
        <taxon>Actinopterygii</taxon>
        <taxon>Neopterygii</taxon>
        <taxon>Teleostei</taxon>
        <taxon>Neoteleostei</taxon>
        <taxon>Acanthomorphata</taxon>
        <taxon>Ovalentaria</taxon>
        <taxon>Atherinomorphae</taxon>
        <taxon>Cyprinodontiformes</taxon>
        <taxon>Goodeidae</taxon>
        <taxon>Ataeniobius</taxon>
    </lineage>
</organism>
<name>A0ABU7CAX0_9TELE</name>
<sequence>MSGFQKSGAQKRKQKRKREDDTRGLGDFMCKYKKKNLRMRLEQVQEGNRRQMMPIQSQKHLSLAPNKQKTERWQRSRCSLKVRAKKESQLRQGARVTLDVTEKKEEANQFSSRNNPLRGERQIVFEEETERTVPTGNRHSAGVFYMSQERFNAGYRASTCQEIRL</sequence>
<accession>A0ABU7CAX0</accession>
<dbReference type="Proteomes" id="UP001345963">
    <property type="component" value="Unassembled WGS sequence"/>
</dbReference>
<evidence type="ECO:0000313" key="3">
    <source>
        <dbReference type="Proteomes" id="UP001345963"/>
    </source>
</evidence>
<evidence type="ECO:0000256" key="1">
    <source>
        <dbReference type="SAM" id="MobiDB-lite"/>
    </source>
</evidence>
<feature type="region of interest" description="Disordered" evidence="1">
    <location>
        <begin position="1"/>
        <end position="27"/>
    </location>
</feature>
<evidence type="ECO:0000313" key="2">
    <source>
        <dbReference type="EMBL" id="MED6260043.1"/>
    </source>
</evidence>
<gene>
    <name evidence="2" type="ORF">ATANTOWER_030829</name>
</gene>
<dbReference type="EMBL" id="JAHUTI010088596">
    <property type="protein sequence ID" value="MED6260043.1"/>
    <property type="molecule type" value="Genomic_DNA"/>
</dbReference>